<sequence length="317" mass="35249">MPAPIDYSTQTSQTIHKAHKVEHADPNFEFDFQFPNCEAPVSVEEDFLQSRDLEGSFCRDFSCCGLILEDLHDLLQHFEECHVRFENDDHTQNICYDENWSGSSDCSNTSPSSPVLDHISANALHHDIIALSDIYSEELALQNNPFTSAFDDAILRDTQASKKRSAPEPLASSPKRIAPFNFDLAGTLTQSYTEEELFTGIPSVYSPDFVTGVDDLLQSSTGILQLEQPAAEKAPVEKPYKCPVPGCEKSYKNANGLKYHKLHGHCSNSDGTKPTIKPYKCSYPDCGKSYKNLNGLKYHIEHTHVLTLAQTATSVAI</sequence>
<keyword evidence="4" id="KW-0862">Zinc</keyword>
<dbReference type="GO" id="GO:0008270">
    <property type="term" value="F:zinc ion binding"/>
    <property type="evidence" value="ECO:0007669"/>
    <property type="project" value="UniProtKB-KW"/>
</dbReference>
<accession>A0A1Y1ZDB3</accession>
<dbReference type="EMBL" id="MCFE01000002">
    <property type="protein sequence ID" value="ORY08280.1"/>
    <property type="molecule type" value="Genomic_DNA"/>
</dbReference>
<dbReference type="STRING" id="1314790.A0A1Y1ZDB3"/>
<name>A0A1Y1ZDB3_9FUNG</name>
<evidence type="ECO:0000256" key="2">
    <source>
        <dbReference type="ARBA" id="ARBA00022737"/>
    </source>
</evidence>
<feature type="domain" description="C2H2-type" evidence="6">
    <location>
        <begin position="240"/>
        <end position="270"/>
    </location>
</feature>
<dbReference type="Gene3D" id="3.30.160.60">
    <property type="entry name" value="Classic Zinc Finger"/>
    <property type="match status" value="2"/>
</dbReference>
<evidence type="ECO:0000256" key="5">
    <source>
        <dbReference type="PROSITE-ProRule" id="PRU00042"/>
    </source>
</evidence>
<organism evidence="7 8">
    <name type="scientific">Basidiobolus meristosporus CBS 931.73</name>
    <dbReference type="NCBI Taxonomy" id="1314790"/>
    <lineage>
        <taxon>Eukaryota</taxon>
        <taxon>Fungi</taxon>
        <taxon>Fungi incertae sedis</taxon>
        <taxon>Zoopagomycota</taxon>
        <taxon>Entomophthoromycotina</taxon>
        <taxon>Basidiobolomycetes</taxon>
        <taxon>Basidiobolales</taxon>
        <taxon>Basidiobolaceae</taxon>
        <taxon>Basidiobolus</taxon>
    </lineage>
</organism>
<keyword evidence="1" id="KW-0479">Metal-binding</keyword>
<proteinExistence type="predicted"/>
<dbReference type="InterPro" id="IPR036236">
    <property type="entry name" value="Znf_C2H2_sf"/>
</dbReference>
<evidence type="ECO:0000256" key="4">
    <source>
        <dbReference type="ARBA" id="ARBA00022833"/>
    </source>
</evidence>
<dbReference type="InterPro" id="IPR013087">
    <property type="entry name" value="Znf_C2H2_type"/>
</dbReference>
<dbReference type="OrthoDB" id="3269380at2759"/>
<dbReference type="AlphaFoldDB" id="A0A1Y1ZDB3"/>
<reference evidence="7 8" key="1">
    <citation type="submission" date="2016-07" db="EMBL/GenBank/DDBJ databases">
        <title>Pervasive Adenine N6-methylation of Active Genes in Fungi.</title>
        <authorList>
            <consortium name="DOE Joint Genome Institute"/>
            <person name="Mondo S.J."/>
            <person name="Dannebaum R.O."/>
            <person name="Kuo R.C."/>
            <person name="Labutti K."/>
            <person name="Haridas S."/>
            <person name="Kuo A."/>
            <person name="Salamov A."/>
            <person name="Ahrendt S.R."/>
            <person name="Lipzen A."/>
            <person name="Sullivan W."/>
            <person name="Andreopoulos W.B."/>
            <person name="Clum A."/>
            <person name="Lindquist E."/>
            <person name="Daum C."/>
            <person name="Ramamoorthy G.K."/>
            <person name="Gryganskyi A."/>
            <person name="Culley D."/>
            <person name="Magnuson J.K."/>
            <person name="James T.Y."/>
            <person name="O'Malley M.A."/>
            <person name="Stajich J.E."/>
            <person name="Spatafora J.W."/>
            <person name="Visel A."/>
            <person name="Grigoriev I.V."/>
        </authorList>
    </citation>
    <scope>NUCLEOTIDE SEQUENCE [LARGE SCALE GENOMIC DNA]</scope>
    <source>
        <strain evidence="7 8">CBS 931.73</strain>
    </source>
</reference>
<evidence type="ECO:0000256" key="1">
    <source>
        <dbReference type="ARBA" id="ARBA00022723"/>
    </source>
</evidence>
<evidence type="ECO:0000313" key="8">
    <source>
        <dbReference type="Proteomes" id="UP000193498"/>
    </source>
</evidence>
<evidence type="ECO:0000313" key="7">
    <source>
        <dbReference type="EMBL" id="ORY08280.1"/>
    </source>
</evidence>
<dbReference type="Pfam" id="PF00096">
    <property type="entry name" value="zf-C2H2"/>
    <property type="match status" value="1"/>
</dbReference>
<dbReference type="InParanoid" id="A0A1Y1ZDB3"/>
<evidence type="ECO:0000256" key="3">
    <source>
        <dbReference type="ARBA" id="ARBA00022771"/>
    </source>
</evidence>
<evidence type="ECO:0000259" key="6">
    <source>
        <dbReference type="PROSITE" id="PS50157"/>
    </source>
</evidence>
<dbReference type="PROSITE" id="PS50157">
    <property type="entry name" value="ZINC_FINGER_C2H2_2"/>
    <property type="match status" value="2"/>
</dbReference>
<keyword evidence="8" id="KW-1185">Reference proteome</keyword>
<feature type="domain" description="C2H2-type" evidence="6">
    <location>
        <begin position="279"/>
        <end position="304"/>
    </location>
</feature>
<dbReference type="SUPFAM" id="SSF57667">
    <property type="entry name" value="beta-beta-alpha zinc fingers"/>
    <property type="match status" value="2"/>
</dbReference>
<dbReference type="InterPro" id="IPR051580">
    <property type="entry name" value="ZnF-Chromatin_assoc"/>
</dbReference>
<protein>
    <recommendedName>
        <fullName evidence="6">C2H2-type domain-containing protein</fullName>
    </recommendedName>
</protein>
<gene>
    <name evidence="7" type="ORF">K493DRAFT_403445</name>
</gene>
<dbReference type="PANTHER" id="PTHR23057:SF0">
    <property type="entry name" value="JUXTAPOSED WITH ANOTHER ZINC FINGER PROTEIN 1"/>
    <property type="match status" value="1"/>
</dbReference>
<comment type="caution">
    <text evidence="7">The sequence shown here is derived from an EMBL/GenBank/DDBJ whole genome shotgun (WGS) entry which is preliminary data.</text>
</comment>
<dbReference type="PROSITE" id="PS00028">
    <property type="entry name" value="ZINC_FINGER_C2H2_1"/>
    <property type="match status" value="2"/>
</dbReference>
<dbReference type="PANTHER" id="PTHR23057">
    <property type="entry name" value="JUXTAPOSED WITH ANOTHER ZINC FINGER PROTEIN 1"/>
    <property type="match status" value="1"/>
</dbReference>
<dbReference type="FunCoup" id="A0A1Y1ZDB3">
    <property type="interactions" value="296"/>
</dbReference>
<keyword evidence="2" id="KW-0677">Repeat</keyword>
<dbReference type="SMART" id="SM00355">
    <property type="entry name" value="ZnF_C2H2"/>
    <property type="match status" value="2"/>
</dbReference>
<keyword evidence="3 5" id="KW-0863">Zinc-finger</keyword>
<dbReference type="Proteomes" id="UP000193498">
    <property type="component" value="Unassembled WGS sequence"/>
</dbReference>
<dbReference type="GO" id="GO:0005634">
    <property type="term" value="C:nucleus"/>
    <property type="evidence" value="ECO:0007669"/>
    <property type="project" value="TreeGrafter"/>
</dbReference>